<evidence type="ECO:0000313" key="1">
    <source>
        <dbReference type="EMBL" id="AMS02740.1"/>
    </source>
</evidence>
<accession>A0A142K9F7</accession>
<gene>
    <name evidence="1" type="primary">196</name>
    <name evidence="1" type="ORF">SEA_YVONNETASTIC_196</name>
</gene>
<proteinExistence type="predicted"/>
<evidence type="ECO:0000313" key="2">
    <source>
        <dbReference type="Proteomes" id="UP000201371"/>
    </source>
</evidence>
<sequence>MLNIGDEGQPYMATPQPVDYYQRALKWEEKAERAQRAGRFDIADEALRSAQLCYDYAYQDITGVQITGDK</sequence>
<reference evidence="2" key="1">
    <citation type="submission" date="2016-03" db="EMBL/GenBank/DDBJ databases">
        <authorList>
            <person name="Ploux O."/>
        </authorList>
    </citation>
    <scope>NUCLEOTIDE SEQUENCE [LARGE SCALE GENOMIC DNA]</scope>
</reference>
<dbReference type="GeneID" id="29125158"/>
<dbReference type="EMBL" id="KU963248">
    <property type="protein sequence ID" value="AMS02740.1"/>
    <property type="molecule type" value="Genomic_DNA"/>
</dbReference>
<name>A0A142K9F7_9CAUD</name>
<dbReference type="KEGG" id="vg:29125158"/>
<dbReference type="Proteomes" id="UP000201371">
    <property type="component" value="Segment"/>
</dbReference>
<dbReference type="RefSeq" id="YP_009301250.1">
    <property type="nucleotide sequence ID" value="NC_031230.1"/>
</dbReference>
<protein>
    <submittedName>
        <fullName evidence="1">Uncharacterized protein</fullName>
    </submittedName>
</protein>
<keyword evidence="2" id="KW-1185">Reference proteome</keyword>
<organism evidence="1 2">
    <name type="scientific">Gordonia phage Yvonnetastic</name>
    <dbReference type="NCBI Taxonomy" id="1821566"/>
    <lineage>
        <taxon>Viruses</taxon>
        <taxon>Duplodnaviria</taxon>
        <taxon>Heunggongvirae</taxon>
        <taxon>Uroviricota</taxon>
        <taxon>Caudoviricetes</taxon>
        <taxon>Yvonnevirus</taxon>
        <taxon>Yvonnevirus yvonnetastic</taxon>
        <taxon>Gordonia virus Yvonnetastic</taxon>
    </lineage>
</organism>